<gene>
    <name evidence="3" type="ORF">BKA12_001008</name>
</gene>
<protein>
    <submittedName>
        <fullName evidence="3">Thioredoxin reductase</fullName>
    </submittedName>
</protein>
<dbReference type="PANTHER" id="PTHR43539">
    <property type="entry name" value="FLAVIN-BINDING MONOOXYGENASE-LIKE PROTEIN (AFU_ORTHOLOGUE AFUA_4G09220)"/>
    <property type="match status" value="1"/>
</dbReference>
<organism evidence="3 4">
    <name type="scientific">Neomicrococcus lactis</name>
    <dbReference type="NCBI Taxonomy" id="732241"/>
    <lineage>
        <taxon>Bacteria</taxon>
        <taxon>Bacillati</taxon>
        <taxon>Actinomycetota</taxon>
        <taxon>Actinomycetes</taxon>
        <taxon>Micrococcales</taxon>
        <taxon>Micrococcaceae</taxon>
        <taxon>Neomicrococcus</taxon>
    </lineage>
</organism>
<sequence length="405" mass="44168">MESQSSNEPVRFATVIVIGAGQAGLSAGYHLKKRGFVSALVPQTNAILNNAVQHSERKFVMFDAGSRPGGAWQHRWDSLLMDTVNGIFDLPGYPKPPVDPQTPSNQAVPAYFEAFEKEFQLPIERPVKVLNVTREGDSPEAEFIVETSHGTWRTQAIINATGTWDNPIRPSVPGAESFTGEQFHTREYVSAEHFRGKRVAIVGAGISAVEHLAEVSEMTTTLWYVRRPPNFRTGKFESEFAGRETIAKVVADVEQGKPTGSVVSYTGLSLQNRYAKQAQANGALNWRPMFVAIEPSGVREADGTFTSVDAIIWATGFKPSIKHLEPLQLTNERGGIHLEGTHPVSEPLIHLIGFGPSSSTVGANRAGRAAVATVVRELKHRNSVQPATQDSAPSPERSLDRTARP</sequence>
<dbReference type="PANTHER" id="PTHR43539:SF78">
    <property type="entry name" value="FLAVIN-CONTAINING MONOOXYGENASE"/>
    <property type="match status" value="1"/>
</dbReference>
<dbReference type="Gene3D" id="3.50.50.60">
    <property type="entry name" value="FAD/NAD(P)-binding domain"/>
    <property type="match status" value="1"/>
</dbReference>
<keyword evidence="1" id="KW-0560">Oxidoreductase</keyword>
<evidence type="ECO:0000313" key="3">
    <source>
        <dbReference type="EMBL" id="MBB5597928.1"/>
    </source>
</evidence>
<accession>A0A7W8YAE9</accession>
<reference evidence="3 4" key="1">
    <citation type="submission" date="2020-08" db="EMBL/GenBank/DDBJ databases">
        <title>Sequencing the genomes of 1000 actinobacteria strains.</title>
        <authorList>
            <person name="Klenk H.-P."/>
        </authorList>
    </citation>
    <scope>NUCLEOTIDE SEQUENCE [LARGE SCALE GENOMIC DNA]</scope>
    <source>
        <strain evidence="3 4">DSM 23694</strain>
    </source>
</reference>
<name>A0A7W8YAE9_9MICC</name>
<dbReference type="Proteomes" id="UP000523863">
    <property type="component" value="Unassembled WGS sequence"/>
</dbReference>
<dbReference type="InterPro" id="IPR050982">
    <property type="entry name" value="Auxin_biosynth/cation_transpt"/>
</dbReference>
<proteinExistence type="predicted"/>
<dbReference type="GO" id="GO:0004497">
    <property type="term" value="F:monooxygenase activity"/>
    <property type="evidence" value="ECO:0007669"/>
    <property type="project" value="TreeGrafter"/>
</dbReference>
<comment type="caution">
    <text evidence="3">The sequence shown here is derived from an EMBL/GenBank/DDBJ whole genome shotgun (WGS) entry which is preliminary data.</text>
</comment>
<dbReference type="AlphaFoldDB" id="A0A7W8YAE9"/>
<dbReference type="Pfam" id="PF13738">
    <property type="entry name" value="Pyr_redox_3"/>
    <property type="match status" value="1"/>
</dbReference>
<evidence type="ECO:0000256" key="2">
    <source>
        <dbReference type="SAM" id="MobiDB-lite"/>
    </source>
</evidence>
<evidence type="ECO:0000256" key="1">
    <source>
        <dbReference type="ARBA" id="ARBA00023002"/>
    </source>
</evidence>
<dbReference type="PRINTS" id="PR00368">
    <property type="entry name" value="FADPNR"/>
</dbReference>
<keyword evidence="4" id="KW-1185">Reference proteome</keyword>
<evidence type="ECO:0000313" key="4">
    <source>
        <dbReference type="Proteomes" id="UP000523863"/>
    </source>
</evidence>
<dbReference type="SUPFAM" id="SSF51905">
    <property type="entry name" value="FAD/NAD(P)-binding domain"/>
    <property type="match status" value="2"/>
</dbReference>
<dbReference type="EMBL" id="JACHBL010000001">
    <property type="protein sequence ID" value="MBB5597928.1"/>
    <property type="molecule type" value="Genomic_DNA"/>
</dbReference>
<dbReference type="InterPro" id="IPR036188">
    <property type="entry name" value="FAD/NAD-bd_sf"/>
</dbReference>
<feature type="region of interest" description="Disordered" evidence="2">
    <location>
        <begin position="379"/>
        <end position="405"/>
    </location>
</feature>
<dbReference type="PRINTS" id="PR00411">
    <property type="entry name" value="PNDRDTASEI"/>
</dbReference>
<dbReference type="RefSeq" id="WP_338087434.1">
    <property type="nucleotide sequence ID" value="NZ_JACHBL010000001.1"/>
</dbReference>
<dbReference type="GO" id="GO:0050660">
    <property type="term" value="F:flavin adenine dinucleotide binding"/>
    <property type="evidence" value="ECO:0007669"/>
    <property type="project" value="TreeGrafter"/>
</dbReference>
<feature type="compositionally biased region" description="Polar residues" evidence="2">
    <location>
        <begin position="383"/>
        <end position="392"/>
    </location>
</feature>